<accession>A0A853J7Y6</accession>
<feature type="DNA-binding region" description="H-T-H motif" evidence="4">
    <location>
        <begin position="27"/>
        <end position="46"/>
    </location>
</feature>
<dbReference type="SUPFAM" id="SSF46689">
    <property type="entry name" value="Homeodomain-like"/>
    <property type="match status" value="1"/>
</dbReference>
<gene>
    <name evidence="7" type="ORF">H0E84_00500</name>
</gene>
<protein>
    <submittedName>
        <fullName evidence="7">TetR/AcrR family transcriptional regulator</fullName>
    </submittedName>
</protein>
<dbReference type="InterPro" id="IPR001647">
    <property type="entry name" value="HTH_TetR"/>
</dbReference>
<dbReference type="GO" id="GO:0003677">
    <property type="term" value="F:DNA binding"/>
    <property type="evidence" value="ECO:0007669"/>
    <property type="project" value="UniProtKB-UniRule"/>
</dbReference>
<dbReference type="Pfam" id="PF00440">
    <property type="entry name" value="TetR_N"/>
    <property type="match status" value="1"/>
</dbReference>
<keyword evidence="2 4" id="KW-0238">DNA-binding</keyword>
<proteinExistence type="predicted"/>
<dbReference type="RefSeq" id="WP_180676663.1">
    <property type="nucleotide sequence ID" value="NZ_JACCKA010000005.1"/>
</dbReference>
<dbReference type="PANTHER" id="PTHR47506:SF3">
    <property type="entry name" value="HTH-TYPE TRANSCRIPTIONAL REGULATOR LMRA"/>
    <property type="match status" value="1"/>
</dbReference>
<keyword evidence="8" id="KW-1185">Reference proteome</keyword>
<name>A0A853J7Y6_9GAMM</name>
<evidence type="ECO:0000256" key="2">
    <source>
        <dbReference type="ARBA" id="ARBA00023125"/>
    </source>
</evidence>
<keyword evidence="3" id="KW-0804">Transcription</keyword>
<evidence type="ECO:0000256" key="1">
    <source>
        <dbReference type="ARBA" id="ARBA00023015"/>
    </source>
</evidence>
<evidence type="ECO:0000256" key="4">
    <source>
        <dbReference type="PROSITE-ProRule" id="PRU00335"/>
    </source>
</evidence>
<evidence type="ECO:0000313" key="8">
    <source>
        <dbReference type="Proteomes" id="UP000578091"/>
    </source>
</evidence>
<dbReference type="EMBL" id="JACCKA010000005">
    <property type="protein sequence ID" value="NZA24854.1"/>
    <property type="molecule type" value="Genomic_DNA"/>
</dbReference>
<comment type="caution">
    <text evidence="7">The sequence shown here is derived from an EMBL/GenBank/DDBJ whole genome shotgun (WGS) entry which is preliminary data.</text>
</comment>
<reference evidence="7 8" key="1">
    <citation type="submission" date="2020-07" db="EMBL/GenBank/DDBJ databases">
        <title>Luteimonas sp. SJ-92.</title>
        <authorList>
            <person name="Huang X.-X."/>
            <person name="Xu L."/>
            <person name="Sun J.-Q."/>
        </authorList>
    </citation>
    <scope>NUCLEOTIDE SEQUENCE [LARGE SCALE GENOMIC DNA]</scope>
    <source>
        <strain evidence="7 8">SJ-92</strain>
    </source>
</reference>
<feature type="domain" description="HTH tetR-type" evidence="6">
    <location>
        <begin position="4"/>
        <end position="64"/>
    </location>
</feature>
<organism evidence="7 8">
    <name type="scientific">Luteimonas salinisoli</name>
    <dbReference type="NCBI Taxonomy" id="2752307"/>
    <lineage>
        <taxon>Bacteria</taxon>
        <taxon>Pseudomonadati</taxon>
        <taxon>Pseudomonadota</taxon>
        <taxon>Gammaproteobacteria</taxon>
        <taxon>Lysobacterales</taxon>
        <taxon>Lysobacteraceae</taxon>
        <taxon>Luteimonas</taxon>
    </lineage>
</organism>
<evidence type="ECO:0000256" key="3">
    <source>
        <dbReference type="ARBA" id="ARBA00023163"/>
    </source>
</evidence>
<keyword evidence="1" id="KW-0805">Transcription regulation</keyword>
<dbReference type="Gene3D" id="1.10.357.10">
    <property type="entry name" value="Tetracycline Repressor, domain 2"/>
    <property type="match status" value="1"/>
</dbReference>
<sequence>MGNKTTRDLIVEAADGLFYRQGYQHTSFADIASAVCISRGNFYHHFRSKDDILAAVIDLRLEDARALLGRWEAESAHPADRIRSFIGILIVNRAKIMRHGCPIGTLCTELARLGHPSQADANALFALFHAWLRRQFERLARGKDADALALHLLARSQGVAMVASAIGDEAFVASEVRDMCRWLDACVQEAGSDGGAGRRPGQSRPQAARPEAVRSGPARGRKPLRKDGTPPSSGNARR</sequence>
<dbReference type="Proteomes" id="UP000578091">
    <property type="component" value="Unassembled WGS sequence"/>
</dbReference>
<dbReference type="PROSITE" id="PS50977">
    <property type="entry name" value="HTH_TETR_2"/>
    <property type="match status" value="1"/>
</dbReference>
<evidence type="ECO:0000313" key="7">
    <source>
        <dbReference type="EMBL" id="NZA24854.1"/>
    </source>
</evidence>
<dbReference type="SUPFAM" id="SSF48498">
    <property type="entry name" value="Tetracyclin repressor-like, C-terminal domain"/>
    <property type="match status" value="1"/>
</dbReference>
<dbReference type="AlphaFoldDB" id="A0A853J7Y6"/>
<evidence type="ECO:0000259" key="6">
    <source>
        <dbReference type="PROSITE" id="PS50977"/>
    </source>
</evidence>
<dbReference type="InterPro" id="IPR036271">
    <property type="entry name" value="Tet_transcr_reg_TetR-rel_C_sf"/>
</dbReference>
<feature type="region of interest" description="Disordered" evidence="5">
    <location>
        <begin position="191"/>
        <end position="238"/>
    </location>
</feature>
<dbReference type="PRINTS" id="PR00455">
    <property type="entry name" value="HTHTETR"/>
</dbReference>
<evidence type="ECO:0000256" key="5">
    <source>
        <dbReference type="SAM" id="MobiDB-lite"/>
    </source>
</evidence>
<dbReference type="InterPro" id="IPR009057">
    <property type="entry name" value="Homeodomain-like_sf"/>
</dbReference>
<dbReference type="PANTHER" id="PTHR47506">
    <property type="entry name" value="TRANSCRIPTIONAL REGULATORY PROTEIN"/>
    <property type="match status" value="1"/>
</dbReference>